<dbReference type="Proteomes" id="UP000789759">
    <property type="component" value="Unassembled WGS sequence"/>
</dbReference>
<evidence type="ECO:0000256" key="1">
    <source>
        <dbReference type="ARBA" id="ARBA00004123"/>
    </source>
</evidence>
<reference evidence="6" key="1">
    <citation type="submission" date="2021-06" db="EMBL/GenBank/DDBJ databases">
        <authorList>
            <person name="Kallberg Y."/>
            <person name="Tangrot J."/>
            <person name="Rosling A."/>
        </authorList>
    </citation>
    <scope>NUCLEOTIDE SEQUENCE</scope>
    <source>
        <strain evidence="6">FL966</strain>
    </source>
</reference>
<dbReference type="InterPro" id="IPR012337">
    <property type="entry name" value="RNaseH-like_sf"/>
</dbReference>
<evidence type="ECO:0000256" key="4">
    <source>
        <dbReference type="ARBA" id="ARBA00022833"/>
    </source>
</evidence>
<name>A0A9N9PDE1_9GLOM</name>
<evidence type="ECO:0000313" key="6">
    <source>
        <dbReference type="EMBL" id="CAG8809786.1"/>
    </source>
</evidence>
<gene>
    <name evidence="6" type="ORF">CPELLU_LOCUS18512</name>
</gene>
<keyword evidence="7" id="KW-1185">Reference proteome</keyword>
<dbReference type="SUPFAM" id="SSF53098">
    <property type="entry name" value="Ribonuclease H-like"/>
    <property type="match status" value="1"/>
</dbReference>
<accession>A0A9N9PDE1</accession>
<dbReference type="GO" id="GO:0008270">
    <property type="term" value="F:zinc ion binding"/>
    <property type="evidence" value="ECO:0007669"/>
    <property type="project" value="UniProtKB-KW"/>
</dbReference>
<keyword evidence="5" id="KW-0539">Nucleus</keyword>
<dbReference type="AlphaFoldDB" id="A0A9N9PDE1"/>
<organism evidence="6 7">
    <name type="scientific">Cetraspora pellucida</name>
    <dbReference type="NCBI Taxonomy" id="1433469"/>
    <lineage>
        <taxon>Eukaryota</taxon>
        <taxon>Fungi</taxon>
        <taxon>Fungi incertae sedis</taxon>
        <taxon>Mucoromycota</taxon>
        <taxon>Glomeromycotina</taxon>
        <taxon>Glomeromycetes</taxon>
        <taxon>Diversisporales</taxon>
        <taxon>Gigasporaceae</taxon>
        <taxon>Cetraspora</taxon>
    </lineage>
</organism>
<dbReference type="EMBL" id="CAJVQA010037385">
    <property type="protein sequence ID" value="CAG8809786.1"/>
    <property type="molecule type" value="Genomic_DNA"/>
</dbReference>
<evidence type="ECO:0000313" key="7">
    <source>
        <dbReference type="Proteomes" id="UP000789759"/>
    </source>
</evidence>
<comment type="caution">
    <text evidence="6">The sequence shown here is derived from an EMBL/GenBank/DDBJ whole genome shotgun (WGS) entry which is preliminary data.</text>
</comment>
<dbReference type="PANTHER" id="PTHR46481:SF10">
    <property type="entry name" value="ZINC FINGER BED DOMAIN-CONTAINING PROTEIN 39"/>
    <property type="match status" value="1"/>
</dbReference>
<protein>
    <submittedName>
        <fullName evidence="6">22461_t:CDS:1</fullName>
    </submittedName>
</protein>
<evidence type="ECO:0000256" key="3">
    <source>
        <dbReference type="ARBA" id="ARBA00022771"/>
    </source>
</evidence>
<keyword evidence="3" id="KW-0863">Zinc-finger</keyword>
<evidence type="ECO:0000256" key="2">
    <source>
        <dbReference type="ARBA" id="ARBA00022723"/>
    </source>
</evidence>
<keyword evidence="4" id="KW-0862">Zinc</keyword>
<proteinExistence type="predicted"/>
<comment type="subcellular location">
    <subcellularLocation>
        <location evidence="1">Nucleus</location>
    </subcellularLocation>
</comment>
<sequence length="399" mass="45616">MNDSDNEFNFSSGQDEESDVELLASTSTSTLALSTLALSTQNTKFFERYTALELLDNNEVEVEKVSCKFEDCDTEYIWLGLTSNCITHLHDIHQITKELLKNTLVKAKQQTIYQLTDSFDLHKIILDIKELDKHHAFDIVESVNSVINKFKINCQNVFSITTDNGSNVRSAVQQMGISNVKCAGHMLQLSVNLGLKEITPRLKELLNVIKDVNTYWNSTLYAIECLVYLKPAIIQLYSTLTNHTIREVKKGAETMGLYIPSLEEFKLLEELIEVLSPFDEATQFLSRSKYPTLGFMTPILKKLAHQLRYFIEQNSMAILVKDIILDNLIECALWHTTIQNMHQQFNELCPIQTSNDNLTSTNDNNPSLTSSYQYKKTKISAFFMHLHTENSNVEPNEFD</sequence>
<dbReference type="InterPro" id="IPR052035">
    <property type="entry name" value="ZnF_BED_domain_contain"/>
</dbReference>
<evidence type="ECO:0000256" key="5">
    <source>
        <dbReference type="ARBA" id="ARBA00023242"/>
    </source>
</evidence>
<keyword evidence="2" id="KW-0479">Metal-binding</keyword>
<dbReference type="GO" id="GO:0005634">
    <property type="term" value="C:nucleus"/>
    <property type="evidence" value="ECO:0007669"/>
    <property type="project" value="UniProtKB-SubCell"/>
</dbReference>
<dbReference type="PANTHER" id="PTHR46481">
    <property type="entry name" value="ZINC FINGER BED DOMAIN-CONTAINING PROTEIN 4"/>
    <property type="match status" value="1"/>
</dbReference>